<organism evidence="2 3">
    <name type="scientific">Puccinia coronata f. sp. avenae</name>
    <dbReference type="NCBI Taxonomy" id="200324"/>
    <lineage>
        <taxon>Eukaryota</taxon>
        <taxon>Fungi</taxon>
        <taxon>Dikarya</taxon>
        <taxon>Basidiomycota</taxon>
        <taxon>Pucciniomycotina</taxon>
        <taxon>Pucciniomycetes</taxon>
        <taxon>Pucciniales</taxon>
        <taxon>Pucciniaceae</taxon>
        <taxon>Puccinia</taxon>
    </lineage>
</organism>
<gene>
    <name evidence="2" type="ORF">PCASD_14372</name>
</gene>
<feature type="region of interest" description="Disordered" evidence="1">
    <location>
        <begin position="1"/>
        <end position="28"/>
    </location>
</feature>
<dbReference type="EMBL" id="PGCI01000822">
    <property type="protein sequence ID" value="PLW14459.1"/>
    <property type="molecule type" value="Genomic_DNA"/>
</dbReference>
<name>A0A2N5SMJ7_9BASI</name>
<feature type="compositionally biased region" description="Basic and acidic residues" evidence="1">
    <location>
        <begin position="183"/>
        <end position="195"/>
    </location>
</feature>
<protein>
    <submittedName>
        <fullName evidence="2">Uncharacterized protein</fullName>
    </submittedName>
</protein>
<evidence type="ECO:0000256" key="1">
    <source>
        <dbReference type="SAM" id="MobiDB-lite"/>
    </source>
</evidence>
<evidence type="ECO:0000313" key="2">
    <source>
        <dbReference type="EMBL" id="PLW14459.1"/>
    </source>
</evidence>
<comment type="caution">
    <text evidence="2">The sequence shown here is derived from an EMBL/GenBank/DDBJ whole genome shotgun (WGS) entry which is preliminary data.</text>
</comment>
<feature type="region of interest" description="Disordered" evidence="1">
    <location>
        <begin position="104"/>
        <end position="139"/>
    </location>
</feature>
<accession>A0A2N5SMJ7</accession>
<proteinExistence type="predicted"/>
<dbReference type="Proteomes" id="UP000235392">
    <property type="component" value="Unassembled WGS sequence"/>
</dbReference>
<feature type="region of interest" description="Disordered" evidence="1">
    <location>
        <begin position="62"/>
        <end position="83"/>
    </location>
</feature>
<dbReference type="AlphaFoldDB" id="A0A2N5SMJ7"/>
<reference evidence="2 3" key="1">
    <citation type="submission" date="2017-11" db="EMBL/GenBank/DDBJ databases">
        <title>De novo assembly and phasing of dikaryotic genomes from two isolates of Puccinia coronata f. sp. avenae, the causal agent of oat crown rust.</title>
        <authorList>
            <person name="Miller M.E."/>
            <person name="Zhang Y."/>
            <person name="Omidvar V."/>
            <person name="Sperschneider J."/>
            <person name="Schwessinger B."/>
            <person name="Raley C."/>
            <person name="Palmer J.M."/>
            <person name="Garnica D."/>
            <person name="Upadhyaya N."/>
            <person name="Rathjen J."/>
            <person name="Taylor J.M."/>
            <person name="Park R.F."/>
            <person name="Dodds P.N."/>
            <person name="Hirsch C.D."/>
            <person name="Kianian S.F."/>
            <person name="Figueroa M."/>
        </authorList>
    </citation>
    <scope>NUCLEOTIDE SEQUENCE [LARGE SCALE GENOMIC DNA]</scope>
    <source>
        <strain evidence="2">12SD80</strain>
    </source>
</reference>
<feature type="region of interest" description="Disordered" evidence="1">
    <location>
        <begin position="183"/>
        <end position="219"/>
    </location>
</feature>
<evidence type="ECO:0000313" key="3">
    <source>
        <dbReference type="Proteomes" id="UP000235392"/>
    </source>
</evidence>
<sequence length="236" mass="25745">MESSHLISDGHKKLSRKFRPNQLGERFRPNQLGELRTAIEPIPLRNQSPSPVPVHLGGIMSKRAGGGPPDVSHHPTGISSGPASYRNWQQQHHLCKCSFSPDFRGKRPCGARSSISPDRRNGPSSTGIPTAPLASDFNPSAKCGRNNYENNPRCPMFPLLQSPWKMGNTISSTDINCNTEAKPAKPEVKLEEDQLIRTSPPARMDEDEDGGKSGVEAEGGWYIVVTGDANRLSTRG</sequence>